<dbReference type="InterPro" id="IPR007048">
    <property type="entry name" value="IraD/Gp25-like"/>
</dbReference>
<gene>
    <name evidence="2" type="ORF">CWB98_06490</name>
</gene>
<dbReference type="RefSeq" id="WP_138544095.1">
    <property type="nucleotide sequence ID" value="NZ_PNCJ01000009.1"/>
</dbReference>
<evidence type="ECO:0000259" key="1">
    <source>
        <dbReference type="Pfam" id="PF04965"/>
    </source>
</evidence>
<dbReference type="AlphaFoldDB" id="A0A5S3X2Y8"/>
<dbReference type="OrthoDB" id="9871518at2"/>
<accession>A0A5S3X2Y8</accession>
<comment type="caution">
    <text evidence="2">The sequence shown here is derived from an EMBL/GenBank/DDBJ whole genome shotgun (WGS) entry which is preliminary data.</text>
</comment>
<name>A0A5S3X2Y8_9GAMM</name>
<reference evidence="2 3" key="1">
    <citation type="submission" date="2018-01" db="EMBL/GenBank/DDBJ databases">
        <authorList>
            <person name="Paulsen S."/>
            <person name="Gram L.K."/>
        </authorList>
    </citation>
    <scope>NUCLEOTIDE SEQUENCE [LARGE SCALE GENOMIC DNA]</scope>
    <source>
        <strain evidence="2 3">S2599</strain>
    </source>
</reference>
<evidence type="ECO:0000313" key="3">
    <source>
        <dbReference type="Proteomes" id="UP000306719"/>
    </source>
</evidence>
<sequence length="114" mass="12956">MRLVGKFCSKPVYAAHTVTDAVKNHLTVLLNATAGFSYFDGDYGIPCEIGERLCEPLMQSLCEHIRIQINRWESRFSLTEVRYEFDMRESSILLCGEIDGAPCQFRVQLHGPTL</sequence>
<reference evidence="3" key="2">
    <citation type="submission" date="2019-06" db="EMBL/GenBank/DDBJ databases">
        <title>Co-occurence of chitin degradation, pigmentation and bioactivity in marine Pseudoalteromonas.</title>
        <authorList>
            <person name="Sonnenschein E.C."/>
            <person name="Bech P.K."/>
        </authorList>
    </citation>
    <scope>NUCLEOTIDE SEQUENCE [LARGE SCALE GENOMIC DNA]</scope>
    <source>
        <strain evidence="3">S2599</strain>
    </source>
</reference>
<proteinExistence type="predicted"/>
<evidence type="ECO:0000313" key="2">
    <source>
        <dbReference type="EMBL" id="TMP38376.1"/>
    </source>
</evidence>
<dbReference type="Gene3D" id="3.10.450.40">
    <property type="match status" value="1"/>
</dbReference>
<dbReference type="EMBL" id="PNCJ01000009">
    <property type="protein sequence ID" value="TMP38376.1"/>
    <property type="molecule type" value="Genomic_DNA"/>
</dbReference>
<dbReference type="SUPFAM" id="SSF160719">
    <property type="entry name" value="gpW/gp25-like"/>
    <property type="match status" value="1"/>
</dbReference>
<dbReference type="Pfam" id="PF04965">
    <property type="entry name" value="GPW_gp25"/>
    <property type="match status" value="1"/>
</dbReference>
<organism evidence="2 3">
    <name type="scientific">Pseudoalteromonas rubra</name>
    <dbReference type="NCBI Taxonomy" id="43658"/>
    <lineage>
        <taxon>Bacteria</taxon>
        <taxon>Pseudomonadati</taxon>
        <taxon>Pseudomonadota</taxon>
        <taxon>Gammaproteobacteria</taxon>
        <taxon>Alteromonadales</taxon>
        <taxon>Pseudoalteromonadaceae</taxon>
        <taxon>Pseudoalteromonas</taxon>
    </lineage>
</organism>
<protein>
    <recommendedName>
        <fullName evidence="1">IraD/Gp25-like domain-containing protein</fullName>
    </recommendedName>
</protein>
<feature type="domain" description="IraD/Gp25-like" evidence="1">
    <location>
        <begin position="19"/>
        <end position="86"/>
    </location>
</feature>
<dbReference type="Proteomes" id="UP000306719">
    <property type="component" value="Unassembled WGS sequence"/>
</dbReference>